<keyword evidence="1" id="KW-0732">Signal</keyword>
<evidence type="ECO:0000313" key="3">
    <source>
        <dbReference type="Proteomes" id="UP000004688"/>
    </source>
</evidence>
<dbReference type="OrthoDB" id="7791409at2"/>
<gene>
    <name evidence="2" type="ORF">OA238_c41400</name>
</gene>
<dbReference type="AlphaFoldDB" id="M9RW43"/>
<accession>M9RW43</accession>
<feature type="chain" id="PRO_5004103089" description="DUF2125 domain-containing protein" evidence="1">
    <location>
        <begin position="23"/>
        <end position="500"/>
    </location>
</feature>
<name>M9RW43_9RHOB</name>
<dbReference type="RefSeq" id="WP_015497031.1">
    <property type="nucleotide sequence ID" value="NC_020908.1"/>
</dbReference>
<sequence>MTYRLATSFIALSTALAAPALADVNAADVWSNQQALYGAIGATLSGDISGDQLNNPEINVILPQGVASFQIKTDSVMMTENSNGTVTISYPSPMSISVAGGAPGKGSFSATAKMTHDGYTVTASGEQGDISYESNGQNIQIVIGDISVDDATVEDMKVEGLMTLTDWTGTTRVTEGNLITYTAASQVGTTNVDFTVSGDNVSSRTTQTTLPITSAIEATLPVGGSDVMNLSAALRDGLSVALQSTGEGSSSSAVTMQDGELLSNQNTSTGPQVFDLRFNEDGLAMSGDSSEFAVVVNNPMMFPGDLEFGIDAISLDYDVPLNASDAPQDFRVATGLSGITIGDAIWNMFDPSSQLPRDPAEISFDVTGMGTNGMDLLDFAALSQLFGPPPIQIDEMTIENLRIAAVGTEATATGAMTFDWTDFLTIRGIARPEGAVTVNLNGANALMDTLVAMGLIPEGDLMMPRMMMGMFATTVGDDMLESVIEVNSEGHVLANGQRLR</sequence>
<evidence type="ECO:0000313" key="2">
    <source>
        <dbReference type="EMBL" id="AGI74060.1"/>
    </source>
</evidence>
<dbReference type="Proteomes" id="UP000004688">
    <property type="component" value="Chromosome"/>
</dbReference>
<dbReference type="EMBL" id="CP003742">
    <property type="protein sequence ID" value="AGI74060.1"/>
    <property type="molecule type" value="Genomic_DNA"/>
</dbReference>
<dbReference type="HOGENOM" id="CLU_041418_0_0_5"/>
<dbReference type="eggNOG" id="COG3595">
    <property type="taxonomic scope" value="Bacteria"/>
</dbReference>
<keyword evidence="3" id="KW-1185">Reference proteome</keyword>
<protein>
    <recommendedName>
        <fullName evidence="4">DUF2125 domain-containing protein</fullName>
    </recommendedName>
</protein>
<reference evidence="2 3" key="1">
    <citation type="journal article" date="2013" name="PLoS ONE">
        <title>Poles Apart: Arctic and Antarctic Octadecabacter strains Share High Genome Plasticity and a New Type of Xanthorhodopsin.</title>
        <authorList>
            <person name="Vollmers J."/>
            <person name="Voget S."/>
            <person name="Dietrich S."/>
            <person name="Gollnow K."/>
            <person name="Smits M."/>
            <person name="Meyer K."/>
            <person name="Brinkhoff T."/>
            <person name="Simon M."/>
            <person name="Daniel R."/>
        </authorList>
    </citation>
    <scope>NUCLEOTIDE SEQUENCE [LARGE SCALE GENOMIC DNA]</scope>
    <source>
        <strain evidence="2 3">238</strain>
    </source>
</reference>
<dbReference type="STRING" id="391616.OA238_c41400"/>
<evidence type="ECO:0008006" key="4">
    <source>
        <dbReference type="Google" id="ProtNLM"/>
    </source>
</evidence>
<proteinExistence type="predicted"/>
<evidence type="ECO:0000256" key="1">
    <source>
        <dbReference type="SAM" id="SignalP"/>
    </source>
</evidence>
<dbReference type="KEGG" id="oar:OA238_c41400"/>
<organism evidence="2 3">
    <name type="scientific">Octadecabacter arcticus 238</name>
    <dbReference type="NCBI Taxonomy" id="391616"/>
    <lineage>
        <taxon>Bacteria</taxon>
        <taxon>Pseudomonadati</taxon>
        <taxon>Pseudomonadota</taxon>
        <taxon>Alphaproteobacteria</taxon>
        <taxon>Rhodobacterales</taxon>
        <taxon>Roseobacteraceae</taxon>
        <taxon>Octadecabacter</taxon>
    </lineage>
</organism>
<feature type="signal peptide" evidence="1">
    <location>
        <begin position="1"/>
        <end position="22"/>
    </location>
</feature>